<dbReference type="InterPro" id="IPR013737">
    <property type="entry name" value="Bac_rhamnosid_N"/>
</dbReference>
<feature type="domain" description="Alpha-L-rhamnosidase six-hairpin glycosidase" evidence="7">
    <location>
        <begin position="462"/>
        <end position="820"/>
    </location>
</feature>
<dbReference type="GO" id="GO:0005975">
    <property type="term" value="P:carbohydrate metabolic process"/>
    <property type="evidence" value="ECO:0007669"/>
    <property type="project" value="InterPro"/>
</dbReference>
<dbReference type="Proteomes" id="UP000244896">
    <property type="component" value="Chromosome"/>
</dbReference>
<feature type="signal peptide" evidence="4">
    <location>
        <begin position="1"/>
        <end position="24"/>
    </location>
</feature>
<name>A0A2U8E6M6_9BACT</name>
<dbReference type="InterPro" id="IPR008928">
    <property type="entry name" value="6-hairpin_glycosidase_sf"/>
</dbReference>
<keyword evidence="10" id="KW-1185">Reference proteome</keyword>
<sequence>MKKTFFCPFLVFLFCLFVSGFAGAQSACSIKPVNLRTEYLDRPEGLDERKPRFGWAFEAANPDGRGQGQTAYRVIVKCGECTAWDSDWVASNRMQQIEYQGKSLKSDRRYTWTLLVKDENGIEAPPAQSEWTTGLFEQSEWSAKWIGSDEVFDYKIGMKKGDCNIADPWLRKTFMLNEKPGRAVLFVASVGYHELYVNGKQIDSHHVLSPAATDHTKRARYIAYDIAGALQPGKNAIVIWLGASWSIFPGYITENLPRTPIVRAQADIYKNRSDTSPLLRLQTDETWKTLPSPNRLLGSWDFGNMGGEIFDGLREQEMDDFSSVSLDDTNWKSATVYNPKLQVTAQRVEKNRLFDEIRPVAIEDRGDGVWRVDMGVNFAGWTEIKIAGNPGDRIDFLFSERLQNEMTFRNRSAYIIGASGRGVFRNRFNYSSGRWITIKGLKARPVLDDIRGWNVRTDAGRATTFECSDPLQNWIYDRVCWIFENLSIGGMVVDCPQRERMGYGGDAHATAETAMYNYRMAAFYTKWLEDWRDVQGTEAMVGSMNDPDYARKAETSGRLLGGGIMPHTAPTYWGGGGPGWGGICVVLPWYLYQHEGDARVLETNFDMIKKWLAFLDTHVEGGLLKRFGGKWDFLGDWLWPNATAEGMNNDSAQTLCLNNCYRVYNIKTAAKIARVLGREAEAAEWENQARVSSRAIHEKYYNAGDSSYADGSMACLAGALLADVMPSELRGEVMQRLEYEILVVRKGRMHAGITAGAMLFKVLRDEDRHDLLHSMTSQTDYPSWDYMRENGATTLWEMWEKDLRGHSLLHSSYLFPGAWYVDGIAGIKRDPEHPGFQHFIIRPPHPGDVGVTWAKAAFDSPAGLIRSAWEIDANGNMRLRVSVPPNTSATIFLPDNKRCHKIMRVGAGNYTFQAGF</sequence>
<feature type="domain" description="Alpha-L-rhamnosidase C-terminal" evidence="8">
    <location>
        <begin position="826"/>
        <end position="898"/>
    </location>
</feature>
<evidence type="ECO:0000256" key="2">
    <source>
        <dbReference type="ARBA" id="ARBA00012652"/>
    </source>
</evidence>
<dbReference type="InterPro" id="IPR016007">
    <property type="entry name" value="Alpha_rhamnosid"/>
</dbReference>
<reference evidence="9 10" key="1">
    <citation type="journal article" date="2018" name="Syst. Appl. Microbiol.">
        <title>Ereboglobus luteus gen. nov. sp. nov. from cockroach guts, and new insights into the oxygen relationship of the genera Opitutus and Didymococcus (Verrucomicrobia: Opitutaceae).</title>
        <authorList>
            <person name="Tegtmeier D."/>
            <person name="Belitz A."/>
            <person name="Radek R."/>
            <person name="Heimerl T."/>
            <person name="Brune A."/>
        </authorList>
    </citation>
    <scope>NUCLEOTIDE SEQUENCE [LARGE SCALE GENOMIC DNA]</scope>
    <source>
        <strain evidence="9 10">Ho45</strain>
    </source>
</reference>
<evidence type="ECO:0000259" key="7">
    <source>
        <dbReference type="Pfam" id="PF17389"/>
    </source>
</evidence>
<feature type="domain" description="Alpha-L-rhamnosidase concanavalin-like" evidence="5">
    <location>
        <begin position="366"/>
        <end position="455"/>
    </location>
</feature>
<dbReference type="InterPro" id="IPR008979">
    <property type="entry name" value="Galactose-bd-like_sf"/>
</dbReference>
<keyword evidence="4" id="KW-0732">Signal</keyword>
<dbReference type="SUPFAM" id="SSF49785">
    <property type="entry name" value="Galactose-binding domain-like"/>
    <property type="match status" value="1"/>
</dbReference>
<dbReference type="InterPro" id="IPR035398">
    <property type="entry name" value="Bac_rhamnosid_C"/>
</dbReference>
<dbReference type="Pfam" id="PF17389">
    <property type="entry name" value="Bac_rhamnosid6H"/>
    <property type="match status" value="1"/>
</dbReference>
<organism evidence="9 10">
    <name type="scientific">Ereboglobus luteus</name>
    <dbReference type="NCBI Taxonomy" id="1796921"/>
    <lineage>
        <taxon>Bacteria</taxon>
        <taxon>Pseudomonadati</taxon>
        <taxon>Verrucomicrobiota</taxon>
        <taxon>Opitutia</taxon>
        <taxon>Opitutales</taxon>
        <taxon>Opitutaceae</taxon>
        <taxon>Ereboglobus</taxon>
    </lineage>
</organism>
<dbReference type="InterPro" id="IPR013783">
    <property type="entry name" value="Ig-like_fold"/>
</dbReference>
<dbReference type="InterPro" id="IPR008902">
    <property type="entry name" value="Rhamnosid_concanavalin"/>
</dbReference>
<evidence type="ECO:0000256" key="1">
    <source>
        <dbReference type="ARBA" id="ARBA00001445"/>
    </source>
</evidence>
<dbReference type="SUPFAM" id="SSF48208">
    <property type="entry name" value="Six-hairpin glycosidases"/>
    <property type="match status" value="1"/>
</dbReference>
<dbReference type="Gene3D" id="2.60.40.10">
    <property type="entry name" value="Immunoglobulins"/>
    <property type="match status" value="1"/>
</dbReference>
<dbReference type="PANTHER" id="PTHR33307:SF6">
    <property type="entry name" value="ALPHA-RHAMNOSIDASE (EUROFUNG)-RELATED"/>
    <property type="match status" value="1"/>
</dbReference>
<dbReference type="EC" id="3.2.1.40" evidence="2"/>
<gene>
    <name evidence="9" type="ORF">CKA38_06930</name>
</gene>
<proteinExistence type="predicted"/>
<accession>A0A2U8E6M6</accession>
<evidence type="ECO:0000259" key="5">
    <source>
        <dbReference type="Pfam" id="PF05592"/>
    </source>
</evidence>
<protein>
    <recommendedName>
        <fullName evidence="2">alpha-L-rhamnosidase</fullName>
        <ecNumber evidence="2">3.2.1.40</ecNumber>
    </recommendedName>
</protein>
<dbReference type="KEGG" id="elut:CKA38_06930"/>
<dbReference type="Pfam" id="PF08531">
    <property type="entry name" value="Bac_rhamnosid_N"/>
    <property type="match status" value="1"/>
</dbReference>
<evidence type="ECO:0000313" key="10">
    <source>
        <dbReference type="Proteomes" id="UP000244896"/>
    </source>
</evidence>
<dbReference type="Gene3D" id="2.60.120.260">
    <property type="entry name" value="Galactose-binding domain-like"/>
    <property type="match status" value="2"/>
</dbReference>
<evidence type="ECO:0000259" key="8">
    <source>
        <dbReference type="Pfam" id="PF17390"/>
    </source>
</evidence>
<dbReference type="RefSeq" id="WP_108826467.1">
    <property type="nucleotide sequence ID" value="NZ_CP023004.1"/>
</dbReference>
<evidence type="ECO:0000313" key="9">
    <source>
        <dbReference type="EMBL" id="AWI10569.1"/>
    </source>
</evidence>
<comment type="catalytic activity">
    <reaction evidence="1">
        <text>Hydrolysis of terminal non-reducing alpha-L-rhamnose residues in alpha-L-rhamnosides.</text>
        <dbReference type="EC" id="3.2.1.40"/>
    </reaction>
</comment>
<dbReference type="Gene3D" id="1.50.10.10">
    <property type="match status" value="1"/>
</dbReference>
<dbReference type="PANTHER" id="PTHR33307">
    <property type="entry name" value="ALPHA-RHAMNOSIDASE (EUROFUNG)"/>
    <property type="match status" value="1"/>
</dbReference>
<feature type="chain" id="PRO_5016043680" description="alpha-L-rhamnosidase" evidence="4">
    <location>
        <begin position="25"/>
        <end position="916"/>
    </location>
</feature>
<dbReference type="Pfam" id="PF17390">
    <property type="entry name" value="Bac_rhamnosid_C"/>
    <property type="match status" value="1"/>
</dbReference>
<dbReference type="Pfam" id="PF25788">
    <property type="entry name" value="Ig_Rha78A_N"/>
    <property type="match status" value="1"/>
</dbReference>
<dbReference type="Gene3D" id="2.60.420.10">
    <property type="entry name" value="Maltose phosphorylase, domain 3"/>
    <property type="match status" value="1"/>
</dbReference>
<dbReference type="EMBL" id="CP023004">
    <property type="protein sequence ID" value="AWI10569.1"/>
    <property type="molecule type" value="Genomic_DNA"/>
</dbReference>
<dbReference type="GO" id="GO:0030596">
    <property type="term" value="F:alpha-L-rhamnosidase activity"/>
    <property type="evidence" value="ECO:0007669"/>
    <property type="project" value="UniProtKB-EC"/>
</dbReference>
<evidence type="ECO:0000256" key="3">
    <source>
        <dbReference type="ARBA" id="ARBA00022801"/>
    </source>
</evidence>
<keyword evidence="3" id="KW-0378">Hydrolase</keyword>
<evidence type="ECO:0000259" key="6">
    <source>
        <dbReference type="Pfam" id="PF08531"/>
    </source>
</evidence>
<dbReference type="InterPro" id="IPR012341">
    <property type="entry name" value="6hp_glycosidase-like_sf"/>
</dbReference>
<feature type="domain" description="Bacterial alpha-L-rhamnosidase N-terminal" evidence="6">
    <location>
        <begin position="179"/>
        <end position="351"/>
    </location>
</feature>
<dbReference type="OrthoDB" id="9766741at2"/>
<dbReference type="AlphaFoldDB" id="A0A2U8E6M6"/>
<evidence type="ECO:0000256" key="4">
    <source>
        <dbReference type="SAM" id="SignalP"/>
    </source>
</evidence>
<dbReference type="InterPro" id="IPR035396">
    <property type="entry name" value="Bac_rhamnosid6H"/>
</dbReference>
<dbReference type="Pfam" id="PF05592">
    <property type="entry name" value="Bac_rhamnosid"/>
    <property type="match status" value="1"/>
</dbReference>